<dbReference type="InterPro" id="IPR001646">
    <property type="entry name" value="5peptide_repeat"/>
</dbReference>
<dbReference type="EMBL" id="AP018248">
    <property type="protein sequence ID" value="BAZ01259.1"/>
    <property type="molecule type" value="Genomic_DNA"/>
</dbReference>
<dbReference type="Gene3D" id="2.160.20.80">
    <property type="entry name" value="E3 ubiquitin-protein ligase SopA"/>
    <property type="match status" value="2"/>
</dbReference>
<evidence type="ECO:0000259" key="1">
    <source>
        <dbReference type="Pfam" id="PF22735"/>
    </source>
</evidence>
<dbReference type="PANTHER" id="PTHR14136">
    <property type="entry name" value="BTB_POZ DOMAIN-CONTAINING PROTEIN KCTD9"/>
    <property type="match status" value="1"/>
</dbReference>
<sequence>MSSKPGILIKQPVSVFSKRLNVNFGSGFTALTKAVVNGLTGNVSNVPENLVEMGAAVGLAKEPGEIAWLLIFRSLIQAMASLVDDNQDLLKKVDNDDIETIVKHRLENCLQNLEATELTIDSNFFAHPEELAIVLAIKEPFRQWLTEFVSTPAQAEAISNRLPTEFVYSLIEEWKKNSDKYTVLQTELNTPFIKASEREQAWQRYSIWLQKQVNERMFSEAFSLEQVYVPLRTYYERKVEIKYDDDFISGLRESYKQDKRNERIVVDLQAELQTWLDEADKNDAIRVISGGPGSGKSSFCKIFAAIQAKIGKISVLFIPLHLFDPEDDLVNGIGKFINDLRDIPLPPNPLVKDNTVEKLLIIFDGLDELAMQGKMGEEVAQKFISEVQRQVNAFNHVQTRLQVLISGRELVIQKNQSDFRKPKQILNVLPYFLDEEEIKDNNYIDNQNLLKQDQRQIWWCKYSQASGRGYDSLPEELDEGHFREITSQPLLNYLIALSLVRGAVKFFDNSNLNEIYADLLTAVYQRIWANDNPVIKGVAEKDFVRILESIAVAAWHGGDVRITTVTEIEKYCDRNILERILNIFKQDKKASLARLLTAFYFRQRGLKGRDDTFEFTHKSFGEYLTARRIVQEIKIINNQLKANEEDSDYGWNKLQALERWAKLCGSTAMDDYIFKFIINEIQLQQDKYQVDIAEWQLTICDLISYMLKNGMPMEKLQLSTFQEANWQARNAEEALLGVLNACARATRNVSQIKWPSPEAFGNCVSRLRGQRVDSHIHSEIFCLNCLSFLDLQNSILQYQDLYEANFKEANLKEANLVGAILEGANLERAFLKGANLKEANLLRANFVRANLEGAILVRANLVGAILKGAFLKGTILIQANLERAFLKGANLLQANLEEAILERAILGEANLERAFLARAFLGEANLGEANLERANLEGAFLEGANLERANLEGANLERAFLKGANFEGANLRGTILEGKI</sequence>
<reference evidence="2 3" key="1">
    <citation type="submission" date="2017-06" db="EMBL/GenBank/DDBJ databases">
        <title>Genome sequencing of cyanobaciteial culture collection at National Institute for Environmental Studies (NIES).</title>
        <authorList>
            <person name="Hirose Y."/>
            <person name="Shimura Y."/>
            <person name="Fujisawa T."/>
            <person name="Nakamura Y."/>
            <person name="Kawachi M."/>
        </authorList>
    </citation>
    <scope>NUCLEOTIDE SEQUENCE [LARGE SCALE GENOMIC DNA]</scope>
    <source>
        <strain evidence="2 3">NIES-37</strain>
    </source>
</reference>
<evidence type="ECO:0000313" key="2">
    <source>
        <dbReference type="EMBL" id="BAZ01259.1"/>
    </source>
</evidence>
<dbReference type="InterPro" id="IPR054568">
    <property type="entry name" value="NNH3"/>
</dbReference>
<organism evidence="2 3">
    <name type="scientific">Tolypothrix tenuis PCC 7101</name>
    <dbReference type="NCBI Taxonomy" id="231146"/>
    <lineage>
        <taxon>Bacteria</taxon>
        <taxon>Bacillati</taxon>
        <taxon>Cyanobacteriota</taxon>
        <taxon>Cyanophyceae</taxon>
        <taxon>Nostocales</taxon>
        <taxon>Tolypothrichaceae</taxon>
        <taxon>Tolypothrix</taxon>
    </lineage>
</organism>
<dbReference type="Pfam" id="PF22735">
    <property type="entry name" value="NNH3"/>
    <property type="match status" value="1"/>
</dbReference>
<dbReference type="Pfam" id="PF00805">
    <property type="entry name" value="Pentapeptide"/>
    <property type="match status" value="3"/>
</dbReference>
<dbReference type="SUPFAM" id="SSF141571">
    <property type="entry name" value="Pentapeptide repeat-like"/>
    <property type="match status" value="1"/>
</dbReference>
<proteinExistence type="predicted"/>
<gene>
    <name evidence="2" type="ORF">NIES37_52580</name>
</gene>
<dbReference type="Gene3D" id="3.40.50.300">
    <property type="entry name" value="P-loop containing nucleotide triphosphate hydrolases"/>
    <property type="match status" value="1"/>
</dbReference>
<evidence type="ECO:0000313" key="3">
    <source>
        <dbReference type="Proteomes" id="UP000218785"/>
    </source>
</evidence>
<feature type="domain" description="NACHT N-terminal Helical" evidence="1">
    <location>
        <begin position="21"/>
        <end position="224"/>
    </location>
</feature>
<name>A0A1Z4N6A2_9CYAN</name>
<dbReference type="SUPFAM" id="SSF52540">
    <property type="entry name" value="P-loop containing nucleoside triphosphate hydrolases"/>
    <property type="match status" value="1"/>
</dbReference>
<dbReference type="RefSeq" id="WP_096580720.1">
    <property type="nucleotide sequence ID" value="NZ_CAWNJS010000001.1"/>
</dbReference>
<dbReference type="Proteomes" id="UP000218785">
    <property type="component" value="Chromosome"/>
</dbReference>
<keyword evidence="3" id="KW-1185">Reference proteome</keyword>
<dbReference type="InterPro" id="IPR027417">
    <property type="entry name" value="P-loop_NTPase"/>
</dbReference>
<protein>
    <submittedName>
        <fullName evidence="2">Pentapeptide repeat-containing protein</fullName>
    </submittedName>
</protein>
<accession>A0A1Z4N6A2</accession>
<dbReference type="AlphaFoldDB" id="A0A1Z4N6A2"/>
<dbReference type="KEGG" id="ttq:NIES37_52580"/>
<dbReference type="PANTHER" id="PTHR14136:SF17">
    <property type="entry name" value="BTB_POZ DOMAIN-CONTAINING PROTEIN KCTD9"/>
    <property type="match status" value="1"/>
</dbReference>
<dbReference type="InterPro" id="IPR051082">
    <property type="entry name" value="Pentapeptide-BTB/POZ_domain"/>
</dbReference>